<dbReference type="Gene3D" id="3.20.20.80">
    <property type="entry name" value="Glycosidases"/>
    <property type="match status" value="1"/>
</dbReference>
<dbReference type="Pfam" id="PF00232">
    <property type="entry name" value="Glyco_hydro_1"/>
    <property type="match status" value="1"/>
</dbReference>
<comment type="caution">
    <text evidence="3">The sequence shown here is derived from an EMBL/GenBank/DDBJ whole genome shotgun (WGS) entry which is preliminary data.</text>
</comment>
<organism evidence="3 4">
    <name type="scientific">Ilex paraguariensis</name>
    <name type="common">yerba mate</name>
    <dbReference type="NCBI Taxonomy" id="185542"/>
    <lineage>
        <taxon>Eukaryota</taxon>
        <taxon>Viridiplantae</taxon>
        <taxon>Streptophyta</taxon>
        <taxon>Embryophyta</taxon>
        <taxon>Tracheophyta</taxon>
        <taxon>Spermatophyta</taxon>
        <taxon>Magnoliopsida</taxon>
        <taxon>eudicotyledons</taxon>
        <taxon>Gunneridae</taxon>
        <taxon>Pentapetalae</taxon>
        <taxon>asterids</taxon>
        <taxon>campanulids</taxon>
        <taxon>Aquifoliales</taxon>
        <taxon>Aquifoliaceae</taxon>
        <taxon>Ilex</taxon>
    </lineage>
</organism>
<dbReference type="PANTHER" id="PTHR10353:SF318">
    <property type="entry name" value="BETA-GLUCOSIDASE 31-RELATED"/>
    <property type="match status" value="1"/>
</dbReference>
<gene>
    <name evidence="3" type="ORF">ILEXP_LOCUS7793</name>
</gene>
<evidence type="ECO:0000313" key="4">
    <source>
        <dbReference type="Proteomes" id="UP001642360"/>
    </source>
</evidence>
<evidence type="ECO:0000313" key="3">
    <source>
        <dbReference type="EMBL" id="CAK9140349.1"/>
    </source>
</evidence>
<dbReference type="EMBL" id="CAUOFW020001036">
    <property type="protein sequence ID" value="CAK9140349.1"/>
    <property type="molecule type" value="Genomic_DNA"/>
</dbReference>
<dbReference type="AlphaFoldDB" id="A0ABC8RBK5"/>
<reference evidence="3 4" key="1">
    <citation type="submission" date="2024-02" db="EMBL/GenBank/DDBJ databases">
        <authorList>
            <person name="Vignale AGUSTIN F."/>
            <person name="Sosa J E."/>
            <person name="Modenutti C."/>
        </authorList>
    </citation>
    <scope>NUCLEOTIDE SEQUENCE [LARGE SCALE GENOMIC DNA]</scope>
</reference>
<proteinExistence type="inferred from homology"/>
<evidence type="ECO:0000256" key="1">
    <source>
        <dbReference type="ARBA" id="ARBA00010838"/>
    </source>
</evidence>
<comment type="similarity">
    <text evidence="1 2">Belongs to the glycosyl hydrolase 1 family.</text>
</comment>
<evidence type="ECO:0008006" key="5">
    <source>
        <dbReference type="Google" id="ProtNLM"/>
    </source>
</evidence>
<accession>A0ABC8RBK5</accession>
<sequence>MGGTGVQFYLDTNSFTPTGGLSSSPLALLARPIAPLVCLTAVLPRSAAPLARLTAPLTQSTASLAQQLSPVISAVSSGCVGGDSGTEPYVVAHHLLLGHAAIVKLYKKKYQASQKGQIGIVLVTHWMVPYSSSKSNHKAAQRALDFMLGWFIHPLTYGDYPKSMRTFVGRHLPTFMAEQAMMVKGSFGFLGLNYYTGNYASNVPFANSINVSYSTDSLANLTRVDVAPIKNHEYE</sequence>
<dbReference type="PANTHER" id="PTHR10353">
    <property type="entry name" value="GLYCOSYL HYDROLASE"/>
    <property type="match status" value="1"/>
</dbReference>
<dbReference type="SUPFAM" id="SSF51445">
    <property type="entry name" value="(Trans)glycosidases"/>
    <property type="match status" value="1"/>
</dbReference>
<dbReference type="InterPro" id="IPR017853">
    <property type="entry name" value="GH"/>
</dbReference>
<name>A0ABC8RBK5_9AQUA</name>
<dbReference type="Proteomes" id="UP001642360">
    <property type="component" value="Unassembled WGS sequence"/>
</dbReference>
<protein>
    <recommendedName>
        <fullName evidence="5">Beta-glucosidase</fullName>
    </recommendedName>
</protein>
<dbReference type="InterPro" id="IPR001360">
    <property type="entry name" value="Glyco_hydro_1"/>
</dbReference>
<keyword evidence="4" id="KW-1185">Reference proteome</keyword>
<evidence type="ECO:0000256" key="2">
    <source>
        <dbReference type="RuleBase" id="RU003690"/>
    </source>
</evidence>